<reference evidence="1 2" key="1">
    <citation type="submission" date="2012-10" db="EMBL/GenBank/DDBJ databases">
        <authorList>
            <person name="Harkins D.M."/>
            <person name="Durkin A.S."/>
            <person name="Brinkac L.M."/>
            <person name="Selengut J.D."/>
            <person name="Sanka R."/>
            <person name="DePew J."/>
            <person name="Purushe J."/>
            <person name="Peacock S.J."/>
            <person name="Thaipadungpanit J."/>
            <person name="Wuthiekanun V.W."/>
            <person name="Day N.P."/>
            <person name="Vinetz J.M."/>
            <person name="Sutton G.G."/>
            <person name="Nelson W.C."/>
            <person name="Fouts D.E."/>
        </authorList>
    </citation>
    <scope>NUCLEOTIDE SEQUENCE [LARGE SCALE GENOMIC DNA]</scope>
    <source>
        <strain evidence="1 2">H1</strain>
    </source>
</reference>
<evidence type="ECO:0000313" key="2">
    <source>
        <dbReference type="Proteomes" id="UP000006253"/>
    </source>
</evidence>
<dbReference type="EMBL" id="AHMY02000069">
    <property type="protein sequence ID" value="EKO13477.1"/>
    <property type="molecule type" value="Genomic_DNA"/>
</dbReference>
<proteinExistence type="predicted"/>
<accession>A0A0E2AXB5</accession>
<organism evidence="1 2">
    <name type="scientific">Leptospira kirschneri str. H1</name>
    <dbReference type="NCBI Taxonomy" id="1049966"/>
    <lineage>
        <taxon>Bacteria</taxon>
        <taxon>Pseudomonadati</taxon>
        <taxon>Spirochaetota</taxon>
        <taxon>Spirochaetia</taxon>
        <taxon>Leptospirales</taxon>
        <taxon>Leptospiraceae</taxon>
        <taxon>Leptospira</taxon>
    </lineage>
</organism>
<comment type="caution">
    <text evidence="1">The sequence shown here is derived from an EMBL/GenBank/DDBJ whole genome shotgun (WGS) entry which is preliminary data.</text>
</comment>
<dbReference type="RefSeq" id="WP_004767037.1">
    <property type="nucleotide sequence ID" value="NZ_AHMY02000069.1"/>
</dbReference>
<protein>
    <submittedName>
        <fullName evidence="1">Uncharacterized protein</fullName>
    </submittedName>
</protein>
<dbReference type="AlphaFoldDB" id="A0A0E2AXB5"/>
<name>A0A0E2AXB5_9LEPT</name>
<evidence type="ECO:0000313" key="1">
    <source>
        <dbReference type="EMBL" id="EKO13477.1"/>
    </source>
</evidence>
<sequence length="430" mass="50440">MRQIHLLTETEFKQRFDRETLESLFENSHPSALKEFSIQLKIWAQEKNAKYWIEFPDSIFDKIQLRKSEKTSFRSISRLGEITSKFPSKIFPAYVWGESFHFPFVSNEPTVVSKIAKIEDTIEQICKRKNQKIRNTSIFKLEFQILSEDILDLEKILESPIPENFTEKILEKQEGLFLITPKLNGVQSLFAIYLFSNVSEKIKFNFSKLIIDLSESREILPTLLYRSGAIISAIDFENSPSFIKDENGNFSSLEISVPPWLSPSFLFLVLDSILLDVRENLDLDLKIPTSLPSFQRNESWRELTEHRFASRISRHVGEEESFFHSILQNEYDMAKNVLLSILENKKKELEKLEIPELLNRLKSVQELLTIPLDENVQKDWKLIQTEISNSLLEKWKEKKELENQKIVEVFSVSAWKILFEIWKSQVGRKP</sequence>
<gene>
    <name evidence="1" type="ORF">LEP1GSC081_0121</name>
</gene>
<dbReference type="Proteomes" id="UP000006253">
    <property type="component" value="Unassembled WGS sequence"/>
</dbReference>